<dbReference type="AlphaFoldDB" id="Q12IQ3"/>
<gene>
    <name evidence="2" type="ordered locus">Sden_3397</name>
</gene>
<dbReference type="Gene3D" id="3.40.630.30">
    <property type="match status" value="1"/>
</dbReference>
<dbReference type="Proteomes" id="UP000001982">
    <property type="component" value="Chromosome"/>
</dbReference>
<dbReference type="EMBL" id="CP000302">
    <property type="protein sequence ID" value="ABE56673.1"/>
    <property type="molecule type" value="Genomic_DNA"/>
</dbReference>
<dbReference type="CDD" id="cd04301">
    <property type="entry name" value="NAT_SF"/>
    <property type="match status" value="1"/>
</dbReference>
<keyword evidence="3" id="KW-1185">Reference proteome</keyword>
<dbReference type="HOGENOM" id="CLU_1432782_0_0_6"/>
<dbReference type="eggNOG" id="COG0454">
    <property type="taxonomic scope" value="Bacteria"/>
</dbReference>
<dbReference type="RefSeq" id="WP_011497815.1">
    <property type="nucleotide sequence ID" value="NC_007954.1"/>
</dbReference>
<dbReference type="PROSITE" id="PS51186">
    <property type="entry name" value="GNAT"/>
    <property type="match status" value="1"/>
</dbReference>
<organism evidence="2 3">
    <name type="scientific">Shewanella denitrificans (strain OS217 / ATCC BAA-1090 / DSM 15013)</name>
    <dbReference type="NCBI Taxonomy" id="318161"/>
    <lineage>
        <taxon>Bacteria</taxon>
        <taxon>Pseudomonadati</taxon>
        <taxon>Pseudomonadota</taxon>
        <taxon>Gammaproteobacteria</taxon>
        <taxon>Alteromonadales</taxon>
        <taxon>Shewanellaceae</taxon>
        <taxon>Shewanella</taxon>
    </lineage>
</organism>
<reference evidence="2 3" key="1">
    <citation type="submission" date="2006-03" db="EMBL/GenBank/DDBJ databases">
        <title>Complete sequence of Shewanella denitrificans OS217.</title>
        <authorList>
            <consortium name="US DOE Joint Genome Institute"/>
            <person name="Copeland A."/>
            <person name="Lucas S."/>
            <person name="Lapidus A."/>
            <person name="Barry K."/>
            <person name="Detter J.C."/>
            <person name="Glavina del Rio T."/>
            <person name="Hammon N."/>
            <person name="Israni S."/>
            <person name="Dalin E."/>
            <person name="Tice H."/>
            <person name="Pitluck S."/>
            <person name="Brettin T."/>
            <person name="Bruce D."/>
            <person name="Han C."/>
            <person name="Tapia R."/>
            <person name="Gilna P."/>
            <person name="Kiss H."/>
            <person name="Schmutz J."/>
            <person name="Larimer F."/>
            <person name="Land M."/>
            <person name="Hauser L."/>
            <person name="Kyrpides N."/>
            <person name="Lykidis A."/>
            <person name="Richardson P."/>
        </authorList>
    </citation>
    <scope>NUCLEOTIDE SEQUENCE [LARGE SCALE GENOMIC DNA]</scope>
    <source>
        <strain evidence="3">OS217 / ATCC BAA-1090 / DSM 15013</strain>
    </source>
</reference>
<dbReference type="SUPFAM" id="SSF55729">
    <property type="entry name" value="Acyl-CoA N-acyltransferases (Nat)"/>
    <property type="match status" value="1"/>
</dbReference>
<dbReference type="KEGG" id="sdn:Sden_3397"/>
<proteinExistence type="predicted"/>
<dbReference type="SMR" id="Q12IQ3"/>
<dbReference type="GO" id="GO:0016747">
    <property type="term" value="F:acyltransferase activity, transferring groups other than amino-acyl groups"/>
    <property type="evidence" value="ECO:0007669"/>
    <property type="project" value="InterPro"/>
</dbReference>
<dbReference type="InterPro" id="IPR000182">
    <property type="entry name" value="GNAT_dom"/>
</dbReference>
<name>Q12IQ3_SHEDO</name>
<dbReference type="STRING" id="318161.Sden_3397"/>
<dbReference type="OrthoDB" id="6321659at2"/>
<accession>Q12IQ3</accession>
<sequence>MIRNLTPSDFAQVISLGEQVHGANYLDLDTLKHYYQLGIKDGINAHFVAEQAGEIIGFRLTFTANQWTLDEWCSPALWGVEIDKVCYFKSNTLAEKARGQGIGGDLLAQSIAAVKAQGAKAGVSHLWKQSPHNAAVRYFTKAGGRLIKEHPGRWNQANDGSDYLCVLCGNDCHCTACEMLINF</sequence>
<feature type="domain" description="N-acetyltransferase" evidence="1">
    <location>
        <begin position="1"/>
        <end position="183"/>
    </location>
</feature>
<evidence type="ECO:0000259" key="1">
    <source>
        <dbReference type="PROSITE" id="PS51186"/>
    </source>
</evidence>
<dbReference type="Pfam" id="PF00583">
    <property type="entry name" value="Acetyltransf_1"/>
    <property type="match status" value="1"/>
</dbReference>
<dbReference type="InterPro" id="IPR016181">
    <property type="entry name" value="Acyl_CoA_acyltransferase"/>
</dbReference>
<evidence type="ECO:0000313" key="3">
    <source>
        <dbReference type="Proteomes" id="UP000001982"/>
    </source>
</evidence>
<keyword evidence="2" id="KW-0808">Transferase</keyword>
<protein>
    <submittedName>
        <fullName evidence="2">Acetyltransferase, GNAT family</fullName>
    </submittedName>
</protein>
<evidence type="ECO:0000313" key="2">
    <source>
        <dbReference type="EMBL" id="ABE56673.1"/>
    </source>
</evidence>
<dbReference type="DNASU" id="4019945"/>